<dbReference type="GO" id="GO:0008168">
    <property type="term" value="F:methyltransferase activity"/>
    <property type="evidence" value="ECO:0007669"/>
    <property type="project" value="UniProtKB-KW"/>
</dbReference>
<dbReference type="Proteomes" id="UP001205337">
    <property type="component" value="Unassembled WGS sequence"/>
</dbReference>
<dbReference type="PANTHER" id="PTHR42912:SF93">
    <property type="entry name" value="N6-ADENOSINE-METHYLTRANSFERASE TMT1A"/>
    <property type="match status" value="1"/>
</dbReference>
<dbReference type="GO" id="GO:0032259">
    <property type="term" value="P:methylation"/>
    <property type="evidence" value="ECO:0007669"/>
    <property type="project" value="UniProtKB-KW"/>
</dbReference>
<dbReference type="CDD" id="cd02440">
    <property type="entry name" value="AdoMet_MTases"/>
    <property type="match status" value="1"/>
</dbReference>
<dbReference type="EMBL" id="JANTHX010000003">
    <property type="protein sequence ID" value="MCS0498225.1"/>
    <property type="molecule type" value="Genomic_DNA"/>
</dbReference>
<feature type="domain" description="Methyltransferase type 11" evidence="1">
    <location>
        <begin position="38"/>
        <end position="130"/>
    </location>
</feature>
<gene>
    <name evidence="2" type="ORF">NUH29_01515</name>
</gene>
<sequence>MAFDVAGEAYDLFMGRYSIPLAQLLIAEVGIAPGDRVLDVGCGPGSMTSLLVEILGAERVAAVDPSPPFVEAVRRRLPGVATHLAGAELMPFPDTGFDAAIANLVVPFMADPDAGLREMRRVVRDGGVVAATAWDHMGAGAPLAPFWSAVIAVEPDALDESTQAGAGEGDLETVLSTAGLREVRGLSFTVRVTHPTFEDWWEPYTLGVGPAGDYLRQTAPELRARIEESARELLGGGPFDVTGRAWCAIGAR</sequence>
<dbReference type="Gene3D" id="3.40.50.150">
    <property type="entry name" value="Vaccinia Virus protein VP39"/>
    <property type="match status" value="1"/>
</dbReference>
<name>A0ABT1ZBZ7_9MICO</name>
<dbReference type="InterPro" id="IPR013216">
    <property type="entry name" value="Methyltransf_11"/>
</dbReference>
<dbReference type="RefSeq" id="WP_258797104.1">
    <property type="nucleotide sequence ID" value="NZ_JANTHX010000003.1"/>
</dbReference>
<evidence type="ECO:0000313" key="3">
    <source>
        <dbReference type="Proteomes" id="UP001205337"/>
    </source>
</evidence>
<proteinExistence type="predicted"/>
<evidence type="ECO:0000259" key="1">
    <source>
        <dbReference type="Pfam" id="PF08241"/>
    </source>
</evidence>
<evidence type="ECO:0000313" key="2">
    <source>
        <dbReference type="EMBL" id="MCS0498225.1"/>
    </source>
</evidence>
<dbReference type="PANTHER" id="PTHR42912">
    <property type="entry name" value="METHYLTRANSFERASE"/>
    <property type="match status" value="1"/>
</dbReference>
<protein>
    <submittedName>
        <fullName evidence="2">Class I SAM-dependent methyltransferase</fullName>
    </submittedName>
</protein>
<dbReference type="InterPro" id="IPR050508">
    <property type="entry name" value="Methyltransf_Superfamily"/>
</dbReference>
<keyword evidence="2" id="KW-0808">Transferase</keyword>
<accession>A0ABT1ZBZ7</accession>
<organism evidence="2 3">
    <name type="scientific">Protaetiibacter mangrovi</name>
    <dbReference type="NCBI Taxonomy" id="2970926"/>
    <lineage>
        <taxon>Bacteria</taxon>
        <taxon>Bacillati</taxon>
        <taxon>Actinomycetota</taxon>
        <taxon>Actinomycetes</taxon>
        <taxon>Micrococcales</taxon>
        <taxon>Microbacteriaceae</taxon>
        <taxon>Protaetiibacter</taxon>
    </lineage>
</organism>
<reference evidence="2 3" key="1">
    <citation type="submission" date="2022-08" db="EMBL/GenBank/DDBJ databases">
        <authorList>
            <person name="Li F."/>
        </authorList>
    </citation>
    <scope>NUCLEOTIDE SEQUENCE [LARGE SCALE GENOMIC DNA]</scope>
    <source>
        <strain evidence="2 3">10F1B-8-1</strain>
    </source>
</reference>
<comment type="caution">
    <text evidence="2">The sequence shown here is derived from an EMBL/GenBank/DDBJ whole genome shotgun (WGS) entry which is preliminary data.</text>
</comment>
<keyword evidence="3" id="KW-1185">Reference proteome</keyword>
<dbReference type="Pfam" id="PF08241">
    <property type="entry name" value="Methyltransf_11"/>
    <property type="match status" value="1"/>
</dbReference>
<dbReference type="SUPFAM" id="SSF53335">
    <property type="entry name" value="S-adenosyl-L-methionine-dependent methyltransferases"/>
    <property type="match status" value="1"/>
</dbReference>
<keyword evidence="2" id="KW-0489">Methyltransferase</keyword>
<dbReference type="InterPro" id="IPR029063">
    <property type="entry name" value="SAM-dependent_MTases_sf"/>
</dbReference>